<gene>
    <name evidence="3" type="primary">133</name>
    <name evidence="3" type="ORF">SPECIALG_133</name>
</gene>
<dbReference type="PANTHER" id="PTHR45766:SF6">
    <property type="entry name" value="SWI_SNF-RELATED MATRIX-ASSOCIATED ACTIN-DEPENDENT REGULATOR OF CHROMATIN SUBFAMILY A-LIKE PROTEIN 1"/>
    <property type="match status" value="1"/>
</dbReference>
<sequence>MFDYLRRALGFINVEEKNDIITITGFNAPLATRDILKVWKTSKIAGYLFREVTQNKISFNSFFAIEVEYILKQLYEHDKTWSDRRGLGKILELLRKNTWMRNLEEQYEDIIDLNQLKYVKKTPLPEQRNWLNYYNTVIPRYGLRGALLSAAPGAGKTLCSIMTMLCRKKDYVIVIAPKKATRDVWERTITTELTTEESVWVAEYDQPYRKGTKWIVAHYERLDEVVKMVKELRLPNVGIILDESHNLNQKTKESIRTNLFVELCQASGSQDIVWASGTALTAMGTEAVPLFRTLIPGFTNDVELAMRKIWGKTATKANDILANRLGIVSFSVPKSKFMTTKPIEMTVKIKIKNGAHYTLDNIQRIMIAFIQERFKFYTDNKPTYQKIYDDALGWYEKTLHSPKEKEDFKLYNQYVNTFVTQGYDPYSMAHMSQYCNEYELKRIIPVIPDHMRKPFKDARSVIKYVDLKIKGECLGRVLGKERTMCHVELAEAIPFGTYIDNAKKKTLIFTDFVPALETMALICRGLGYKPVVVYGDTNKDLVEMVKSFRASEDVNPGIATFRSLAEAVPLTEANCGLMLNKPFRFHHYEQAVSRMHRIGQEDEVYIFNFVLDTGAMPNISTRSEDIMAWSKSQVDALMGLDRYGSNVEVEEIAEAVGLESFEESAHEHQFLSAGMEAWLDDLESQELVTEDIPMEVTMPRANKAFSW</sequence>
<keyword evidence="4" id="KW-1185">Reference proteome</keyword>
<dbReference type="Gene3D" id="3.40.50.300">
    <property type="entry name" value="P-loop containing nucleotide triphosphate hydrolases"/>
    <property type="match status" value="2"/>
</dbReference>
<dbReference type="EMBL" id="KU886222">
    <property type="protein sequence ID" value="ANJ64943.1"/>
    <property type="molecule type" value="Genomic_DNA"/>
</dbReference>
<keyword evidence="3" id="KW-0547">Nucleotide-binding</keyword>
<dbReference type="SMART" id="SM00487">
    <property type="entry name" value="DEXDc"/>
    <property type="match status" value="1"/>
</dbReference>
<accession>A0A191ZC26</accession>
<dbReference type="GO" id="GO:0016787">
    <property type="term" value="F:hydrolase activity"/>
    <property type="evidence" value="ECO:0007669"/>
    <property type="project" value="UniProtKB-KW"/>
</dbReference>
<dbReference type="PROSITE" id="PS51192">
    <property type="entry name" value="HELICASE_ATP_BIND_1"/>
    <property type="match status" value="1"/>
</dbReference>
<dbReference type="GO" id="GO:0004386">
    <property type="term" value="F:helicase activity"/>
    <property type="evidence" value="ECO:0007669"/>
    <property type="project" value="UniProtKB-KW"/>
</dbReference>
<dbReference type="InterPro" id="IPR006935">
    <property type="entry name" value="Helicase/UvrB_N"/>
</dbReference>
<dbReference type="InterPro" id="IPR027417">
    <property type="entry name" value="P-loop_NTPase"/>
</dbReference>
<dbReference type="Pfam" id="PF04851">
    <property type="entry name" value="ResIII"/>
    <property type="match status" value="1"/>
</dbReference>
<organism evidence="3 4">
    <name type="scientific">Erwinia phage vB_EamM_Special G</name>
    <dbReference type="NCBI Taxonomy" id="1815989"/>
    <lineage>
        <taxon>Viruses</taxon>
        <taxon>Duplodnaviria</taxon>
        <taxon>Heunggongvirae</taxon>
        <taxon>Uroviricota</taxon>
        <taxon>Caudoviricetes</taxon>
        <taxon>Chimalliviridae</taxon>
        <taxon>Agricanvirus</taxon>
        <taxon>Agricanvirus specialG</taxon>
    </lineage>
</organism>
<dbReference type="GO" id="GO:0005524">
    <property type="term" value="F:ATP binding"/>
    <property type="evidence" value="ECO:0007669"/>
    <property type="project" value="InterPro"/>
</dbReference>
<keyword evidence="1" id="KW-0378">Hydrolase</keyword>
<dbReference type="RefSeq" id="YP_009606239.1">
    <property type="nucleotide sequence ID" value="NC_041975.1"/>
</dbReference>
<dbReference type="GO" id="GO:0003677">
    <property type="term" value="F:DNA binding"/>
    <property type="evidence" value="ECO:0007669"/>
    <property type="project" value="InterPro"/>
</dbReference>
<feature type="domain" description="Helicase ATP-binding" evidence="2">
    <location>
        <begin position="137"/>
        <end position="297"/>
    </location>
</feature>
<reference evidence="4" key="1">
    <citation type="submission" date="2016-03" db="EMBL/GenBank/DDBJ databases">
        <authorList>
            <person name="Sharma R."/>
            <person name="Grossarth S.E."/>
            <person name="Foy B."/>
            <person name="Harbaugh K."/>
            <person name="Ingersoll K."/>
            <person name="Berg J.A."/>
            <person name="Jarvis T.M."/>
            <person name="Esplin I.N.D."/>
            <person name="Merrill B.D."/>
            <person name="Schoenhals J."/>
            <person name="Breakwell D.P."/>
            <person name="Hope S."/>
            <person name="Grose J.H."/>
        </authorList>
    </citation>
    <scope>NUCLEOTIDE SEQUENCE [LARGE SCALE GENOMIC DNA]</scope>
</reference>
<keyword evidence="3" id="KW-0067">ATP-binding</keyword>
<keyword evidence="3" id="KW-0347">Helicase</keyword>
<dbReference type="SUPFAM" id="SSF52540">
    <property type="entry name" value="P-loop containing nucleoside triphosphate hydrolases"/>
    <property type="match status" value="2"/>
</dbReference>
<dbReference type="InterPro" id="IPR001650">
    <property type="entry name" value="Helicase_C-like"/>
</dbReference>
<evidence type="ECO:0000313" key="3">
    <source>
        <dbReference type="EMBL" id="ANJ64943.1"/>
    </source>
</evidence>
<dbReference type="InterPro" id="IPR014001">
    <property type="entry name" value="Helicase_ATP-bd"/>
</dbReference>
<dbReference type="GeneID" id="40082189"/>
<dbReference type="Proteomes" id="UP000223165">
    <property type="component" value="Segment"/>
</dbReference>
<protein>
    <submittedName>
        <fullName evidence="3">Putative DEAD-like helicase</fullName>
    </submittedName>
</protein>
<dbReference type="Pfam" id="PF00271">
    <property type="entry name" value="Helicase_C"/>
    <property type="match status" value="1"/>
</dbReference>
<evidence type="ECO:0000259" key="2">
    <source>
        <dbReference type="PROSITE" id="PS51192"/>
    </source>
</evidence>
<dbReference type="KEGG" id="vg:40082189"/>
<name>A0A191ZC26_9CAUD</name>
<evidence type="ECO:0000256" key="1">
    <source>
        <dbReference type="ARBA" id="ARBA00022801"/>
    </source>
</evidence>
<proteinExistence type="predicted"/>
<evidence type="ECO:0000313" key="4">
    <source>
        <dbReference type="Proteomes" id="UP000223165"/>
    </source>
</evidence>
<dbReference type="PANTHER" id="PTHR45766">
    <property type="entry name" value="DNA ANNEALING HELICASE AND ENDONUCLEASE ZRANB3 FAMILY MEMBER"/>
    <property type="match status" value="1"/>
</dbReference>